<dbReference type="Proteomes" id="UP000002457">
    <property type="component" value="Chromosome"/>
</dbReference>
<dbReference type="GO" id="GO:0005524">
    <property type="term" value="F:ATP binding"/>
    <property type="evidence" value="ECO:0007669"/>
    <property type="project" value="UniProtKB-UniRule"/>
</dbReference>
<evidence type="ECO:0000256" key="5">
    <source>
        <dbReference type="ARBA" id="ARBA00022727"/>
    </source>
</evidence>
<dbReference type="Gene3D" id="3.40.50.300">
    <property type="entry name" value="P-loop containing nucleotide triphosphate hydrolases"/>
    <property type="match status" value="1"/>
</dbReference>
<dbReference type="GO" id="GO:0006233">
    <property type="term" value="P:dTDP biosynthetic process"/>
    <property type="evidence" value="ECO:0007669"/>
    <property type="project" value="InterPro"/>
</dbReference>
<dbReference type="InterPro" id="IPR039430">
    <property type="entry name" value="Thymidylate_kin-like_dom"/>
</dbReference>
<dbReference type="GO" id="GO:0006235">
    <property type="term" value="P:dTTP biosynthetic process"/>
    <property type="evidence" value="ECO:0007669"/>
    <property type="project" value="UniProtKB-UniRule"/>
</dbReference>
<proteinExistence type="inferred from homology"/>
<dbReference type="EC" id="2.7.4.9" evidence="2 11"/>
<comment type="catalytic activity">
    <reaction evidence="10 11">
        <text>dTMP + ATP = dTDP + ADP</text>
        <dbReference type="Rhea" id="RHEA:13517"/>
        <dbReference type="ChEBI" id="CHEBI:30616"/>
        <dbReference type="ChEBI" id="CHEBI:58369"/>
        <dbReference type="ChEBI" id="CHEBI:63528"/>
        <dbReference type="ChEBI" id="CHEBI:456216"/>
        <dbReference type="EC" id="2.7.4.9"/>
    </reaction>
</comment>
<dbReference type="GO" id="GO:0004798">
    <property type="term" value="F:dTMP kinase activity"/>
    <property type="evidence" value="ECO:0007669"/>
    <property type="project" value="UniProtKB-UniRule"/>
</dbReference>
<dbReference type="HAMAP" id="MF_00165">
    <property type="entry name" value="Thymidylate_kinase"/>
    <property type="match status" value="1"/>
</dbReference>
<gene>
    <name evidence="11" type="primary">tmk</name>
    <name evidence="13" type="ordered locus">Mpal_2063</name>
</gene>
<protein>
    <recommendedName>
        <fullName evidence="3 11">Probable thymidylate kinase</fullName>
        <ecNumber evidence="2 11">2.7.4.9</ecNumber>
    </recommendedName>
    <alternativeName>
        <fullName evidence="9 11">dTMP kinase</fullName>
    </alternativeName>
</protein>
<sequence>MVLITIEGIDGAGKSSLVRRLKHSLADLDPIFTREPGSTWIGESVRRGIAEEIDPVAEALLFAADHAAHIARVIRPGLAKNRVIISDRYVDSRYAYQSVMLKGVLPDPGTWLRQVHQHWSIAPDLTFLMVLPVGTALARITRGRPKKEHFEQTAVLEAVQQQYLALARAEPSRFVVIDAELDLAEVHHFMDQTIREAVRRNAGSSRSHP</sequence>
<evidence type="ECO:0000313" key="13">
    <source>
        <dbReference type="EMBL" id="ACL17362.1"/>
    </source>
</evidence>
<evidence type="ECO:0000313" key="14">
    <source>
        <dbReference type="Proteomes" id="UP000002457"/>
    </source>
</evidence>
<keyword evidence="7 11" id="KW-0418">Kinase</keyword>
<dbReference type="RefSeq" id="WP_012618681.1">
    <property type="nucleotide sequence ID" value="NC_011832.1"/>
</dbReference>
<evidence type="ECO:0000259" key="12">
    <source>
        <dbReference type="Pfam" id="PF02223"/>
    </source>
</evidence>
<evidence type="ECO:0000256" key="6">
    <source>
        <dbReference type="ARBA" id="ARBA00022741"/>
    </source>
</evidence>
<evidence type="ECO:0000256" key="8">
    <source>
        <dbReference type="ARBA" id="ARBA00022840"/>
    </source>
</evidence>
<reference evidence="13 14" key="1">
    <citation type="journal article" date="2015" name="Genome Announc.">
        <title>Complete Genome Sequence of Methanosphaerula palustris E1-9CT, a Hydrogenotrophic Methanogen Isolated from a Minerotrophic Fen Peatland.</title>
        <authorList>
            <person name="Cadillo-Quiroz H."/>
            <person name="Browne P."/>
            <person name="Kyrpides N."/>
            <person name="Woyke T."/>
            <person name="Goodwin L."/>
            <person name="Detter C."/>
            <person name="Yavitt J.B."/>
            <person name="Zinder S.H."/>
        </authorList>
    </citation>
    <scope>NUCLEOTIDE SEQUENCE [LARGE SCALE GENOMIC DNA]</scope>
    <source>
        <strain evidence="14">ATCC BAA-1556 / DSM 19958 / E1-9c</strain>
    </source>
</reference>
<evidence type="ECO:0000256" key="3">
    <source>
        <dbReference type="ARBA" id="ARBA00013355"/>
    </source>
</evidence>
<dbReference type="STRING" id="521011.Mpal_2063"/>
<evidence type="ECO:0000256" key="2">
    <source>
        <dbReference type="ARBA" id="ARBA00012980"/>
    </source>
</evidence>
<keyword evidence="8 11" id="KW-0067">ATP-binding</keyword>
<dbReference type="InterPro" id="IPR018094">
    <property type="entry name" value="Thymidylate_kinase"/>
</dbReference>
<evidence type="ECO:0000256" key="1">
    <source>
        <dbReference type="ARBA" id="ARBA00009776"/>
    </source>
</evidence>
<comment type="similarity">
    <text evidence="1 11">Belongs to the thymidylate kinase family.</text>
</comment>
<evidence type="ECO:0000256" key="10">
    <source>
        <dbReference type="ARBA" id="ARBA00048743"/>
    </source>
</evidence>
<dbReference type="KEGG" id="mpl:Mpal_2063"/>
<feature type="domain" description="Thymidylate kinase-like" evidence="12">
    <location>
        <begin position="6"/>
        <end position="188"/>
    </location>
</feature>
<dbReference type="PANTHER" id="PTHR10344">
    <property type="entry name" value="THYMIDYLATE KINASE"/>
    <property type="match status" value="1"/>
</dbReference>
<accession>B8GDL1</accession>
<organism evidence="13 14">
    <name type="scientific">Methanosphaerula palustris (strain ATCC BAA-1556 / DSM 19958 / E1-9c)</name>
    <dbReference type="NCBI Taxonomy" id="521011"/>
    <lineage>
        <taxon>Archaea</taxon>
        <taxon>Methanobacteriati</taxon>
        <taxon>Methanobacteriota</taxon>
        <taxon>Stenosarchaea group</taxon>
        <taxon>Methanomicrobia</taxon>
        <taxon>Methanomicrobiales</taxon>
        <taxon>Methanoregulaceae</taxon>
        <taxon>Methanosphaerula</taxon>
    </lineage>
</organism>
<dbReference type="CDD" id="cd01672">
    <property type="entry name" value="TMPK"/>
    <property type="match status" value="1"/>
</dbReference>
<feature type="binding site" evidence="11">
    <location>
        <begin position="8"/>
        <end position="15"/>
    </location>
    <ligand>
        <name>ATP</name>
        <dbReference type="ChEBI" id="CHEBI:30616"/>
    </ligand>
</feature>
<dbReference type="GO" id="GO:0006227">
    <property type="term" value="P:dUDP biosynthetic process"/>
    <property type="evidence" value="ECO:0007669"/>
    <property type="project" value="TreeGrafter"/>
</dbReference>
<dbReference type="InterPro" id="IPR027417">
    <property type="entry name" value="P-loop_NTPase"/>
</dbReference>
<keyword evidence="5 11" id="KW-0545">Nucleotide biosynthesis</keyword>
<name>B8GDL1_METPE</name>
<dbReference type="OrthoDB" id="43083at2157"/>
<dbReference type="HOGENOM" id="CLU_049131_0_2_2"/>
<evidence type="ECO:0000256" key="7">
    <source>
        <dbReference type="ARBA" id="ARBA00022777"/>
    </source>
</evidence>
<dbReference type="EMBL" id="CP001338">
    <property type="protein sequence ID" value="ACL17362.1"/>
    <property type="molecule type" value="Genomic_DNA"/>
</dbReference>
<dbReference type="eggNOG" id="arCOG01891">
    <property type="taxonomic scope" value="Archaea"/>
</dbReference>
<evidence type="ECO:0000256" key="11">
    <source>
        <dbReference type="HAMAP-Rule" id="MF_00165"/>
    </source>
</evidence>
<keyword evidence="14" id="KW-1185">Reference proteome</keyword>
<keyword evidence="6 11" id="KW-0547">Nucleotide-binding</keyword>
<dbReference type="SUPFAM" id="SSF52540">
    <property type="entry name" value="P-loop containing nucleoside triphosphate hydrolases"/>
    <property type="match status" value="1"/>
</dbReference>
<evidence type="ECO:0000256" key="4">
    <source>
        <dbReference type="ARBA" id="ARBA00022679"/>
    </source>
</evidence>
<dbReference type="Pfam" id="PF02223">
    <property type="entry name" value="Thymidylate_kin"/>
    <property type="match status" value="1"/>
</dbReference>
<evidence type="ECO:0000256" key="9">
    <source>
        <dbReference type="ARBA" id="ARBA00029962"/>
    </source>
</evidence>
<dbReference type="PANTHER" id="PTHR10344:SF4">
    <property type="entry name" value="UMP-CMP KINASE 2, MITOCHONDRIAL"/>
    <property type="match status" value="1"/>
</dbReference>
<dbReference type="AlphaFoldDB" id="B8GDL1"/>
<keyword evidence="4 11" id="KW-0808">Transferase</keyword>
<dbReference type="GO" id="GO:0005737">
    <property type="term" value="C:cytoplasm"/>
    <property type="evidence" value="ECO:0007669"/>
    <property type="project" value="TreeGrafter"/>
</dbReference>
<dbReference type="GeneID" id="7272044"/>
<dbReference type="NCBIfam" id="TIGR00041">
    <property type="entry name" value="DTMP_kinase"/>
    <property type="match status" value="1"/>
</dbReference>